<dbReference type="InterPro" id="IPR008767">
    <property type="entry name" value="Phage_SPP1_head-tail_adaptor"/>
</dbReference>
<protein>
    <submittedName>
        <fullName evidence="1">Head tail adaptor</fullName>
    </submittedName>
</protein>
<dbReference type="EMBL" id="BK015198">
    <property type="protein sequence ID" value="DAD95615.1"/>
    <property type="molecule type" value="Genomic_DNA"/>
</dbReference>
<dbReference type="Pfam" id="PF05521">
    <property type="entry name" value="Phage_HCP"/>
    <property type="match status" value="1"/>
</dbReference>
<reference evidence="1" key="1">
    <citation type="journal article" date="2021" name="Proc. Natl. Acad. Sci. U.S.A.">
        <title>A Catalog of Tens of Thousands of Viruses from Human Metagenomes Reveals Hidden Associations with Chronic Diseases.</title>
        <authorList>
            <person name="Tisza M.J."/>
            <person name="Buck C.B."/>
        </authorList>
    </citation>
    <scope>NUCLEOTIDE SEQUENCE</scope>
    <source>
        <strain evidence="1">CtQU013</strain>
    </source>
</reference>
<evidence type="ECO:0000313" key="1">
    <source>
        <dbReference type="EMBL" id="DAD95615.1"/>
    </source>
</evidence>
<proteinExistence type="predicted"/>
<accession>A0A8S5NMN4</accession>
<dbReference type="InterPro" id="IPR038666">
    <property type="entry name" value="SSP1_head-tail_sf"/>
</dbReference>
<organism evidence="1">
    <name type="scientific">Siphoviridae sp. ctQU013</name>
    <dbReference type="NCBI Taxonomy" id="2826329"/>
    <lineage>
        <taxon>Viruses</taxon>
        <taxon>Duplodnaviria</taxon>
        <taxon>Heunggongvirae</taxon>
        <taxon>Uroviricota</taxon>
        <taxon>Caudoviricetes</taxon>
    </lineage>
</organism>
<dbReference type="Gene3D" id="2.40.10.270">
    <property type="entry name" value="Bacteriophage SPP1 head-tail adaptor protein"/>
    <property type="match status" value="1"/>
</dbReference>
<sequence length="116" mass="13086">MRLPTVGEMSRRVAIYNVAFSSSGASALSEKRVLMLEAWAKHEIVGGQNYWDSVNVEETVTDRFIIRYSKSLQTTPPSLKRMIELDCDGITYRVRRVTDMNGVGRFTALECEALHG</sequence>
<name>A0A8S5NMN4_9CAUD</name>